<feature type="signal peptide" evidence="8">
    <location>
        <begin position="1"/>
        <end position="19"/>
    </location>
</feature>
<dbReference type="Pfam" id="PF00031">
    <property type="entry name" value="Cystatin"/>
    <property type="match status" value="1"/>
</dbReference>
<feature type="domain" description="Cystatin fetuin-B-type" evidence="9">
    <location>
        <begin position="138"/>
        <end position="243"/>
    </location>
</feature>
<dbReference type="Gene3D" id="3.10.450.10">
    <property type="match status" value="2"/>
</dbReference>
<organism evidence="10 11">
    <name type="scientific">Phodopus roborovskii</name>
    <name type="common">Roborovski's desert hamster</name>
    <name type="synonym">Cricetulus roborovskii</name>
    <dbReference type="NCBI Taxonomy" id="109678"/>
    <lineage>
        <taxon>Eukaryota</taxon>
        <taxon>Metazoa</taxon>
        <taxon>Chordata</taxon>
        <taxon>Craniata</taxon>
        <taxon>Vertebrata</taxon>
        <taxon>Euteleostomi</taxon>
        <taxon>Mammalia</taxon>
        <taxon>Eutheria</taxon>
        <taxon>Euarchontoglires</taxon>
        <taxon>Glires</taxon>
        <taxon>Rodentia</taxon>
        <taxon>Myomorpha</taxon>
        <taxon>Muroidea</taxon>
        <taxon>Cricetidae</taxon>
        <taxon>Cricetinae</taxon>
        <taxon>Phodopus</taxon>
    </lineage>
</organism>
<dbReference type="EMBL" id="CALSGD010001453">
    <property type="protein sequence ID" value="CAH6792198.1"/>
    <property type="molecule type" value="Genomic_DNA"/>
</dbReference>
<protein>
    <submittedName>
        <fullName evidence="10">Fetub protein</fullName>
    </submittedName>
</protein>
<dbReference type="FunFam" id="3.10.450.10:FF:000005">
    <property type="entry name" value="Histidine-rich glycoprotein"/>
    <property type="match status" value="1"/>
</dbReference>
<gene>
    <name evidence="10" type="primary">Fetub</name>
    <name evidence="10" type="ORF">PHOROB_LOCUS9195</name>
</gene>
<proteinExistence type="predicted"/>
<feature type="domain" description="Cystatin fetuin-B-type" evidence="9">
    <location>
        <begin position="14"/>
        <end position="127"/>
    </location>
</feature>
<dbReference type="PANTHER" id="PTHR13814">
    <property type="entry name" value="FETUIN"/>
    <property type="match status" value="1"/>
</dbReference>
<keyword evidence="4" id="KW-0677">Repeat</keyword>
<dbReference type="GO" id="GO:0060255">
    <property type="term" value="P:regulation of macromolecule metabolic process"/>
    <property type="evidence" value="ECO:0007669"/>
    <property type="project" value="UniProtKB-ARBA"/>
</dbReference>
<evidence type="ECO:0000256" key="1">
    <source>
        <dbReference type="ARBA" id="ARBA00004613"/>
    </source>
</evidence>
<dbReference type="InterPro" id="IPR025764">
    <property type="entry name" value="Cystatin_Fetuin_B"/>
</dbReference>
<feature type="region of interest" description="Disordered" evidence="7">
    <location>
        <begin position="249"/>
        <end position="297"/>
    </location>
</feature>
<dbReference type="PANTHER" id="PTHR13814:SF10">
    <property type="entry name" value="FETUIN-B"/>
    <property type="match status" value="1"/>
</dbReference>
<dbReference type="SUPFAM" id="SSF54403">
    <property type="entry name" value="Cystatin/monellin"/>
    <property type="match status" value="2"/>
</dbReference>
<dbReference type="AlphaFoldDB" id="A0AAU9ZKG4"/>
<dbReference type="CDD" id="cd00042">
    <property type="entry name" value="CY"/>
    <property type="match status" value="1"/>
</dbReference>
<name>A0AAU9ZKG4_PHORO</name>
<dbReference type="GO" id="GO:0004869">
    <property type="term" value="F:cysteine-type endopeptidase inhibitor activity"/>
    <property type="evidence" value="ECO:0007669"/>
    <property type="project" value="InterPro"/>
</dbReference>
<accession>A0AAU9ZKG4</accession>
<evidence type="ECO:0000313" key="10">
    <source>
        <dbReference type="EMBL" id="CAH6792198.1"/>
    </source>
</evidence>
<keyword evidence="2" id="KW-0964">Secreted</keyword>
<dbReference type="InterPro" id="IPR050735">
    <property type="entry name" value="Kininogen_Fetuin_HRG"/>
</dbReference>
<evidence type="ECO:0000256" key="5">
    <source>
        <dbReference type="ARBA" id="ARBA00023157"/>
    </source>
</evidence>
<evidence type="ECO:0000256" key="7">
    <source>
        <dbReference type="SAM" id="MobiDB-lite"/>
    </source>
</evidence>
<evidence type="ECO:0000256" key="4">
    <source>
        <dbReference type="ARBA" id="ARBA00022737"/>
    </source>
</evidence>
<dbReference type="GO" id="GO:0007339">
    <property type="term" value="P:binding of sperm to zona pellucida"/>
    <property type="evidence" value="ECO:0007669"/>
    <property type="project" value="TreeGrafter"/>
</dbReference>
<keyword evidence="6" id="KW-0325">Glycoprotein</keyword>
<evidence type="ECO:0000259" key="9">
    <source>
        <dbReference type="PROSITE" id="PS51530"/>
    </source>
</evidence>
<feature type="chain" id="PRO_5043460160" evidence="8">
    <location>
        <begin position="20"/>
        <end position="360"/>
    </location>
</feature>
<dbReference type="GO" id="GO:0005615">
    <property type="term" value="C:extracellular space"/>
    <property type="evidence" value="ECO:0007669"/>
    <property type="project" value="InterPro"/>
</dbReference>
<evidence type="ECO:0000256" key="6">
    <source>
        <dbReference type="ARBA" id="ARBA00023180"/>
    </source>
</evidence>
<dbReference type="InterPro" id="IPR001363">
    <property type="entry name" value="Prot_inh_fetuin_CS"/>
</dbReference>
<dbReference type="PROSITE" id="PS01255">
    <property type="entry name" value="FETUIN_2"/>
    <property type="match status" value="1"/>
</dbReference>
<comment type="caution">
    <text evidence="10">The sequence shown here is derived from an EMBL/GenBank/DDBJ whole genome shotgun (WGS) entry which is preliminary data.</text>
</comment>
<keyword evidence="5" id="KW-1015">Disulfide bond</keyword>
<dbReference type="PROSITE" id="PS51530">
    <property type="entry name" value="CYSTATIN_FETUIN_B"/>
    <property type="match status" value="2"/>
</dbReference>
<dbReference type="InterPro" id="IPR000010">
    <property type="entry name" value="Cystatin_dom"/>
</dbReference>
<evidence type="ECO:0000256" key="8">
    <source>
        <dbReference type="SAM" id="SignalP"/>
    </source>
</evidence>
<feature type="compositionally biased region" description="Basic and acidic residues" evidence="7">
    <location>
        <begin position="283"/>
        <end position="297"/>
    </location>
</feature>
<keyword evidence="3 8" id="KW-0732">Signal</keyword>
<evidence type="ECO:0000256" key="2">
    <source>
        <dbReference type="ARBA" id="ARBA00022525"/>
    </source>
</evidence>
<comment type="subcellular location">
    <subcellularLocation>
        <location evidence="1">Secreted</location>
    </subcellularLocation>
</comment>
<evidence type="ECO:0000256" key="3">
    <source>
        <dbReference type="ARBA" id="ARBA00022729"/>
    </source>
</evidence>
<sequence>MTLLRLLVFCTLAACCVVARSPPGCNSSEVLAVAGFALQNINRDQKDGYMLSLSRVHDAWEHYQEDMGSLFYLTLDVLETGCHVLSKKPQKECGPRTLHESVYGQCKAMFHINKPRRVLYLLAYNCTLRPVSQRKIHSMCPDCPGPFDLSNPRVLEAATESLAKFNSENPSKQYSLVKVTRATGQWVFGPAYFVDYLIKESPCTESQASCSLQPSDLPVGICHGSLVQQPALVQKKSASVTCEFFKSQAQVPGGDNPAATQESKKVPMHPSKTAPRGSVQHLPDLDVEKPEDSKENNPVEAFPVQLDLTTNPQGDTLDVSFLYLGPEEKKLVVLPFPGKDRHSTECPGPAEETNPLILPP</sequence>
<evidence type="ECO:0000313" key="11">
    <source>
        <dbReference type="Proteomes" id="UP001152836"/>
    </source>
</evidence>
<dbReference type="SMART" id="SM00043">
    <property type="entry name" value="CY"/>
    <property type="match status" value="2"/>
</dbReference>
<dbReference type="InterPro" id="IPR046350">
    <property type="entry name" value="Cystatin_sf"/>
</dbReference>
<dbReference type="Proteomes" id="UP001152836">
    <property type="component" value="Unassembled WGS sequence"/>
</dbReference>
<dbReference type="GO" id="GO:0008191">
    <property type="term" value="F:metalloendopeptidase inhibitor activity"/>
    <property type="evidence" value="ECO:0007669"/>
    <property type="project" value="TreeGrafter"/>
</dbReference>
<keyword evidence="11" id="KW-1185">Reference proteome</keyword>
<feature type="region of interest" description="Disordered" evidence="7">
    <location>
        <begin position="338"/>
        <end position="360"/>
    </location>
</feature>
<reference evidence="10" key="1">
    <citation type="submission" date="2022-06" db="EMBL/GenBank/DDBJ databases">
        <authorList>
            <person name="Andreotti S."/>
            <person name="Wyler E."/>
        </authorList>
    </citation>
    <scope>NUCLEOTIDE SEQUENCE</scope>
</reference>